<reference evidence="2" key="1">
    <citation type="journal article" date="2014" name="Front. Microbiol.">
        <title>High frequency of phylogenetically diverse reductive dehalogenase-homologous genes in deep subseafloor sedimentary metagenomes.</title>
        <authorList>
            <person name="Kawai M."/>
            <person name="Futagami T."/>
            <person name="Toyoda A."/>
            <person name="Takaki Y."/>
            <person name="Nishi S."/>
            <person name="Hori S."/>
            <person name="Arai W."/>
            <person name="Tsubouchi T."/>
            <person name="Morono Y."/>
            <person name="Uchiyama I."/>
            <person name="Ito T."/>
            <person name="Fujiyama A."/>
            <person name="Inagaki F."/>
            <person name="Takami H."/>
        </authorList>
    </citation>
    <scope>NUCLEOTIDE SEQUENCE</scope>
    <source>
        <strain evidence="2">Expedition CK06-06</strain>
    </source>
</reference>
<name>X1S616_9ZZZZ</name>
<gene>
    <name evidence="2" type="ORF">S12H4_35921</name>
</gene>
<organism evidence="2">
    <name type="scientific">marine sediment metagenome</name>
    <dbReference type="NCBI Taxonomy" id="412755"/>
    <lineage>
        <taxon>unclassified sequences</taxon>
        <taxon>metagenomes</taxon>
        <taxon>ecological metagenomes</taxon>
    </lineage>
</organism>
<keyword evidence="1" id="KW-0812">Transmembrane</keyword>
<protein>
    <recommendedName>
        <fullName evidence="3">VWFA domain-containing protein</fullName>
    </recommendedName>
</protein>
<dbReference type="PANTHER" id="PTHR37947">
    <property type="entry name" value="BLL2462 PROTEIN"/>
    <property type="match status" value="1"/>
</dbReference>
<keyword evidence="1" id="KW-0472">Membrane</keyword>
<evidence type="ECO:0000256" key="1">
    <source>
        <dbReference type="SAM" id="Phobius"/>
    </source>
</evidence>
<accession>X1S616</accession>
<feature type="transmembrane region" description="Helical" evidence="1">
    <location>
        <begin position="12"/>
        <end position="31"/>
    </location>
</feature>
<dbReference type="EMBL" id="BARW01021383">
    <property type="protein sequence ID" value="GAI88452.1"/>
    <property type="molecule type" value="Genomic_DNA"/>
</dbReference>
<proteinExistence type="predicted"/>
<feature type="non-terminal residue" evidence="2">
    <location>
        <position position="201"/>
    </location>
</feature>
<evidence type="ECO:0000313" key="2">
    <source>
        <dbReference type="EMBL" id="GAI88452.1"/>
    </source>
</evidence>
<comment type="caution">
    <text evidence="2">The sequence shown here is derived from an EMBL/GenBank/DDBJ whole genome shotgun (WGS) entry which is preliminary data.</text>
</comment>
<dbReference type="PANTHER" id="PTHR37947:SF1">
    <property type="entry name" value="BLL2462 PROTEIN"/>
    <property type="match status" value="1"/>
</dbReference>
<dbReference type="AlphaFoldDB" id="X1S616"/>
<feature type="transmembrane region" description="Helical" evidence="1">
    <location>
        <begin position="43"/>
        <end position="60"/>
    </location>
</feature>
<evidence type="ECO:0008006" key="3">
    <source>
        <dbReference type="Google" id="ProtNLM"/>
    </source>
</evidence>
<sequence length="201" mass="22294">MPRVELQSALPWGLALAAFLGLMALLVVYRVWMRSLPRTYRGWILFLRALLLVVVLLLLFDPRVEWTRKILVPPRIGIFLDNSLSMANHPEASATTVFSQVASIVEWADEHNYQPVIMTFGDKLNPRTNLRFEYLPDERITDFGLLEEISQTGDLQAAFLFTDGVATSGMDPSATVGSPGMPVYPVGVGDTTAGLDLSILE</sequence>
<keyword evidence="1" id="KW-1133">Transmembrane helix</keyword>